<dbReference type="RefSeq" id="WP_283714004.1">
    <property type="nucleotide sequence ID" value="NZ_JASJEW010000008.1"/>
</dbReference>
<dbReference type="SMART" id="SM00220">
    <property type="entry name" value="S_TKc"/>
    <property type="match status" value="1"/>
</dbReference>
<protein>
    <recommendedName>
        <fullName evidence="1">non-specific serine/threonine protein kinase</fullName>
        <ecNumber evidence="1">2.7.11.1</ecNumber>
    </recommendedName>
</protein>
<gene>
    <name evidence="8" type="ORF">QJ043_03680</name>
</gene>
<dbReference type="PANTHER" id="PTHR43671:SF13">
    <property type="entry name" value="SERINE_THREONINE-PROTEIN KINASE NEK2"/>
    <property type="match status" value="1"/>
</dbReference>
<feature type="transmembrane region" description="Helical" evidence="6">
    <location>
        <begin position="549"/>
        <end position="570"/>
    </location>
</feature>
<evidence type="ECO:0000256" key="2">
    <source>
        <dbReference type="ARBA" id="ARBA00022679"/>
    </source>
</evidence>
<evidence type="ECO:0000256" key="3">
    <source>
        <dbReference type="ARBA" id="ARBA00022741"/>
    </source>
</evidence>
<proteinExistence type="predicted"/>
<dbReference type="PROSITE" id="PS00108">
    <property type="entry name" value="PROTEIN_KINASE_ST"/>
    <property type="match status" value="1"/>
</dbReference>
<accession>A0ABT6ZJF6</accession>
<dbReference type="GO" id="GO:0004674">
    <property type="term" value="F:protein serine/threonine kinase activity"/>
    <property type="evidence" value="ECO:0007669"/>
    <property type="project" value="UniProtKB-EC"/>
</dbReference>
<evidence type="ECO:0000313" key="9">
    <source>
        <dbReference type="Proteomes" id="UP001431693"/>
    </source>
</evidence>
<dbReference type="EC" id="2.7.11.1" evidence="1"/>
<sequence length="578" mass="59060">MVNQPTQPQLLLGRYRAIEERDRGGFGAVLVCWDVRLQRRVAIKCLPLDVDEGATAAIHEALAEARASSNLTHPNIVTIHDFEVDEQFAYLVMEYVDGLTLAELIARVEGGVLVYDEVANVLDSVASALAYAHENGVLHLDIKPGNVMIDRSGAVKLGDFGMATLMSAAGWGGARGGTVGYMPPEQLTGELVDERTDVFALATVCYEALTGVSPFAASTAAQSLKLIEKGPAPLSDKEPELAGPVELAFMSALSPSPAGRMSSPEEFAGEVLPSLGDPRDGKASLAQLINDEPSAQDDFDESPWRAMDPPGRRAPWVAPACTRAANGLACALLAWHCAPAVGLSSLVLQGAAVLVAGGAAALWAPAGAAVASGLLVLAVVTPDVTPVSVFAAVAVGGLAGLWLGRASTSSRLSAASLLAAPALGWTTFTPGLAGYAFAPARAAATGALACFLALVAELLATAHSSLDAPAFSQGFLNLLSNPGNWALLAGATLGAAACSRIGSSGAPDSQASRVRALIGQVVAFILLGCGIAVRAALENDGIVSSGSGGAWAVAVGSLVLMTVVVGLFGAPERDWEEG</sequence>
<keyword evidence="6" id="KW-0812">Transmembrane</keyword>
<keyword evidence="6" id="KW-0472">Membrane</keyword>
<dbReference type="InterPro" id="IPR000719">
    <property type="entry name" value="Prot_kinase_dom"/>
</dbReference>
<dbReference type="EMBL" id="JASJEX010000002">
    <property type="protein sequence ID" value="MDJ1129184.1"/>
    <property type="molecule type" value="Genomic_DNA"/>
</dbReference>
<feature type="transmembrane region" description="Helical" evidence="6">
    <location>
        <begin position="416"/>
        <end position="437"/>
    </location>
</feature>
<dbReference type="Gene3D" id="1.10.510.10">
    <property type="entry name" value="Transferase(Phosphotransferase) domain 1"/>
    <property type="match status" value="1"/>
</dbReference>
<dbReference type="Proteomes" id="UP001431693">
    <property type="component" value="Unassembled WGS sequence"/>
</dbReference>
<evidence type="ECO:0000256" key="1">
    <source>
        <dbReference type="ARBA" id="ARBA00012513"/>
    </source>
</evidence>
<reference evidence="8" key="1">
    <citation type="submission" date="2023-05" db="EMBL/GenBank/DDBJ databases">
        <title>[olsenella] sp. nov., isolated from a pig farm feces dump.</title>
        <authorList>
            <person name="Chang Y.-H."/>
        </authorList>
    </citation>
    <scope>NUCLEOTIDE SEQUENCE</scope>
    <source>
        <strain evidence="8">YH-ols2217</strain>
    </source>
</reference>
<dbReference type="InterPro" id="IPR050660">
    <property type="entry name" value="NEK_Ser/Thr_kinase"/>
</dbReference>
<evidence type="ECO:0000256" key="5">
    <source>
        <dbReference type="ARBA" id="ARBA00022840"/>
    </source>
</evidence>
<organism evidence="8 9">
    <name type="scientific">Kribbibacterium absianum</name>
    <dbReference type="NCBI Taxonomy" id="3044210"/>
    <lineage>
        <taxon>Bacteria</taxon>
        <taxon>Bacillati</taxon>
        <taxon>Actinomycetota</taxon>
        <taxon>Coriobacteriia</taxon>
        <taxon>Coriobacteriales</taxon>
        <taxon>Kribbibacteriaceae</taxon>
        <taxon>Kribbibacterium</taxon>
    </lineage>
</organism>
<keyword evidence="2 8" id="KW-0808">Transferase</keyword>
<dbReference type="SUPFAM" id="SSF56112">
    <property type="entry name" value="Protein kinase-like (PK-like)"/>
    <property type="match status" value="1"/>
</dbReference>
<dbReference type="Pfam" id="PF00069">
    <property type="entry name" value="Pkinase"/>
    <property type="match status" value="1"/>
</dbReference>
<dbReference type="InterPro" id="IPR011009">
    <property type="entry name" value="Kinase-like_dom_sf"/>
</dbReference>
<keyword evidence="4 8" id="KW-0418">Kinase</keyword>
<evidence type="ECO:0000256" key="6">
    <source>
        <dbReference type="SAM" id="Phobius"/>
    </source>
</evidence>
<feature type="transmembrane region" description="Helical" evidence="6">
    <location>
        <begin position="514"/>
        <end position="537"/>
    </location>
</feature>
<feature type="transmembrane region" description="Helical" evidence="6">
    <location>
        <begin position="362"/>
        <end position="381"/>
    </location>
</feature>
<keyword evidence="5" id="KW-0067">ATP-binding</keyword>
<dbReference type="Gene3D" id="3.30.200.20">
    <property type="entry name" value="Phosphorylase Kinase, domain 1"/>
    <property type="match status" value="1"/>
</dbReference>
<feature type="transmembrane region" description="Helical" evidence="6">
    <location>
        <begin position="443"/>
        <end position="462"/>
    </location>
</feature>
<comment type="caution">
    <text evidence="8">The sequence shown here is derived from an EMBL/GenBank/DDBJ whole genome shotgun (WGS) entry which is preliminary data.</text>
</comment>
<evidence type="ECO:0000256" key="4">
    <source>
        <dbReference type="ARBA" id="ARBA00022777"/>
    </source>
</evidence>
<evidence type="ECO:0000259" key="7">
    <source>
        <dbReference type="PROSITE" id="PS50011"/>
    </source>
</evidence>
<keyword evidence="9" id="KW-1185">Reference proteome</keyword>
<evidence type="ECO:0000313" key="8">
    <source>
        <dbReference type="EMBL" id="MDJ1129184.1"/>
    </source>
</evidence>
<keyword evidence="6" id="KW-1133">Transmembrane helix</keyword>
<feature type="transmembrane region" description="Helical" evidence="6">
    <location>
        <begin position="387"/>
        <end position="404"/>
    </location>
</feature>
<dbReference type="PROSITE" id="PS50011">
    <property type="entry name" value="PROTEIN_KINASE_DOM"/>
    <property type="match status" value="1"/>
</dbReference>
<dbReference type="CDD" id="cd14014">
    <property type="entry name" value="STKc_PknB_like"/>
    <property type="match status" value="1"/>
</dbReference>
<keyword evidence="3" id="KW-0547">Nucleotide-binding</keyword>
<dbReference type="InterPro" id="IPR008271">
    <property type="entry name" value="Ser/Thr_kinase_AS"/>
</dbReference>
<name>A0ABT6ZJF6_9ACTN</name>
<feature type="domain" description="Protein kinase" evidence="7">
    <location>
        <begin position="15"/>
        <end position="275"/>
    </location>
</feature>
<feature type="transmembrane region" description="Helical" evidence="6">
    <location>
        <begin position="483"/>
        <end position="502"/>
    </location>
</feature>
<dbReference type="PANTHER" id="PTHR43671">
    <property type="entry name" value="SERINE/THREONINE-PROTEIN KINASE NEK"/>
    <property type="match status" value="1"/>
</dbReference>